<evidence type="ECO:0000313" key="3">
    <source>
        <dbReference type="Proteomes" id="UP000582646"/>
    </source>
</evidence>
<evidence type="ECO:0008006" key="4">
    <source>
        <dbReference type="Google" id="ProtNLM"/>
    </source>
</evidence>
<name>A0A846X8R5_9ACTN</name>
<reference evidence="2 3" key="1">
    <citation type="submission" date="2020-04" db="EMBL/GenBank/DDBJ databases">
        <title>MicrobeNet Type strains.</title>
        <authorList>
            <person name="Nicholson A.C."/>
        </authorList>
    </citation>
    <scope>NUCLEOTIDE SEQUENCE [LARGE SCALE GENOMIC DNA]</scope>
    <source>
        <strain evidence="2 3">DSM 44113</strain>
    </source>
</reference>
<protein>
    <recommendedName>
        <fullName evidence="4">DUF2231 domain-containing protein</fullName>
    </recommendedName>
</protein>
<feature type="transmembrane region" description="Helical" evidence="1">
    <location>
        <begin position="12"/>
        <end position="36"/>
    </location>
</feature>
<keyword evidence="1" id="KW-0812">Transmembrane</keyword>
<feature type="transmembrane region" description="Helical" evidence="1">
    <location>
        <begin position="87"/>
        <end position="106"/>
    </location>
</feature>
<dbReference type="AlphaFoldDB" id="A0A846X8R5"/>
<sequence>MFTDIAGIPAHPLFVHGAVVLVPLAALLLVVCAWSARACDRAGLVLPVLALAAVIGCYLAKESGERLEKRLAMASMRAQIEDHSTQGTVTFLWSIALFVLAVMVWAGSSSWVHRKVPVMAALRGRVGAIALGVLSVLVAVGGIVGVVIAGHSGAAMVWSGI</sequence>
<keyword evidence="3" id="KW-1185">Reference proteome</keyword>
<dbReference type="Proteomes" id="UP000582646">
    <property type="component" value="Unassembled WGS sequence"/>
</dbReference>
<comment type="caution">
    <text evidence="2">The sequence shown here is derived from an EMBL/GenBank/DDBJ whole genome shotgun (WGS) entry which is preliminary data.</text>
</comment>
<feature type="transmembrane region" description="Helical" evidence="1">
    <location>
        <begin position="126"/>
        <end position="149"/>
    </location>
</feature>
<dbReference type="EMBL" id="JAAXOQ010000055">
    <property type="protein sequence ID" value="NKY20975.1"/>
    <property type="molecule type" value="Genomic_DNA"/>
</dbReference>
<evidence type="ECO:0000256" key="1">
    <source>
        <dbReference type="SAM" id="Phobius"/>
    </source>
</evidence>
<keyword evidence="1" id="KW-0472">Membrane</keyword>
<gene>
    <name evidence="2" type="ORF">HF999_21730</name>
</gene>
<feature type="transmembrane region" description="Helical" evidence="1">
    <location>
        <begin position="42"/>
        <end position="60"/>
    </location>
</feature>
<dbReference type="RefSeq" id="WP_168547852.1">
    <property type="nucleotide sequence ID" value="NZ_BAAAKS010000085.1"/>
</dbReference>
<accession>A0A846X8R5</accession>
<evidence type="ECO:0000313" key="2">
    <source>
        <dbReference type="EMBL" id="NKY20975.1"/>
    </source>
</evidence>
<proteinExistence type="predicted"/>
<keyword evidence="1" id="KW-1133">Transmembrane helix</keyword>
<organism evidence="2 3">
    <name type="scientific">Tsukamurella spumae</name>
    <dbReference type="NCBI Taxonomy" id="44753"/>
    <lineage>
        <taxon>Bacteria</taxon>
        <taxon>Bacillati</taxon>
        <taxon>Actinomycetota</taxon>
        <taxon>Actinomycetes</taxon>
        <taxon>Mycobacteriales</taxon>
        <taxon>Tsukamurellaceae</taxon>
        <taxon>Tsukamurella</taxon>
    </lineage>
</organism>